<dbReference type="HOGENOM" id="CLU_893572_0_0_6"/>
<proteinExistence type="predicted"/>
<protein>
    <submittedName>
        <fullName evidence="1">Uncharacterized protein</fullName>
    </submittedName>
</protein>
<evidence type="ECO:0000313" key="1">
    <source>
        <dbReference type="EMBL" id="AJC49405.1"/>
    </source>
</evidence>
<dbReference type="InterPro" id="IPR058988">
    <property type="entry name" value="IpaJ"/>
</dbReference>
<name>A0A0A8E594_9GAMM</name>
<dbReference type="OrthoDB" id="9841262at2"/>
<gene>
    <name evidence="1" type="ORF">SD28_07140</name>
</gene>
<dbReference type="AlphaFoldDB" id="A0A0A8E594"/>
<reference evidence="1 2" key="1">
    <citation type="submission" date="2014-12" db="EMBL/GenBank/DDBJ databases">
        <title>Complete genome sequence of Francisella guanzhouensis strain 08HL01032 isolated from air-conditioning system in China.</title>
        <authorList>
            <person name="Svensson D."/>
            <person name="Ohrman C."/>
            <person name="Backman S."/>
            <person name="Karlsson E."/>
            <person name="Nilsson E."/>
            <person name="Bystrom M."/>
            <person name="Larkeryd A."/>
            <person name="Stenberg P."/>
            <person name="Scholtz H.C."/>
            <person name="Forsman M."/>
            <person name="Sjodin A."/>
        </authorList>
    </citation>
    <scope>NUCLEOTIDE SEQUENCE [LARGE SCALE GENOMIC DNA]</scope>
    <source>
        <strain evidence="1 2">08HL01032</strain>
    </source>
</reference>
<keyword evidence="2" id="KW-1185">Reference proteome</keyword>
<dbReference type="Proteomes" id="UP000031104">
    <property type="component" value="Chromosome"/>
</dbReference>
<evidence type="ECO:0000313" key="2">
    <source>
        <dbReference type="Proteomes" id="UP000031104"/>
    </source>
</evidence>
<dbReference type="EMBL" id="CP010427">
    <property type="protein sequence ID" value="AJC49405.1"/>
    <property type="molecule type" value="Genomic_DNA"/>
</dbReference>
<dbReference type="RefSeq" id="WP_039125440.1">
    <property type="nucleotide sequence ID" value="NZ_CP010427.1"/>
</dbReference>
<accession>A0A0A8E594</accession>
<dbReference type="KEGG" id="fgu:SD28_07140"/>
<sequence length="311" mass="35756">MLIIYPWKQTGKLSCGATSFMHCLAVVSRNHTNVKIDTSLGSTNTCFKFMSKQQLEQATTSAYKDLTIPAHFGLKKEFIINGFIERINGSIRTQKHRAELAKSRYEALIKAYTETTTIESLIRRKYSLLGNELETVEFKAMNSTFIPYFFIPRQDGIVYPSSEMEKLIDSILGFNPEKIHYEFGTEYTFPSKVGIIAKLMGLTPRVRISLGAGLTVGAWYWNEVRHLRQMNINYEQCYIPHPTLVTGKFKSNESCCMTLIGNNTFSFLHWIVVYKEGWIYDPADGSYYNNFEQLRNSYSFSVRTLGVNIFF</sequence>
<organism evidence="1 2">
    <name type="scientific">Allofrancisella guangzhouensis</name>
    <dbReference type="NCBI Taxonomy" id="594679"/>
    <lineage>
        <taxon>Bacteria</taxon>
        <taxon>Pseudomonadati</taxon>
        <taxon>Pseudomonadota</taxon>
        <taxon>Gammaproteobacteria</taxon>
        <taxon>Thiotrichales</taxon>
        <taxon>Francisellaceae</taxon>
        <taxon>Allofrancisella</taxon>
    </lineage>
</organism>
<dbReference type="Pfam" id="PF25855">
    <property type="entry name" value="IpaJ_protease"/>
    <property type="match status" value="1"/>
</dbReference>